<evidence type="ECO:0000313" key="6">
    <source>
        <dbReference type="Proteomes" id="UP000829196"/>
    </source>
</evidence>
<dbReference type="Proteomes" id="UP000829196">
    <property type="component" value="Unassembled WGS sequence"/>
</dbReference>
<feature type="transmembrane region" description="Helical" evidence="2">
    <location>
        <begin position="983"/>
        <end position="1002"/>
    </location>
</feature>
<keyword evidence="2" id="KW-0472">Membrane</keyword>
<dbReference type="InterPro" id="IPR012337">
    <property type="entry name" value="RNaseH-like_sf"/>
</dbReference>
<dbReference type="EMBL" id="JAGYWB010000017">
    <property type="protein sequence ID" value="KAI0493588.1"/>
    <property type="molecule type" value="Genomic_DNA"/>
</dbReference>
<dbReference type="SUPFAM" id="SSF53098">
    <property type="entry name" value="Ribonuclease H-like"/>
    <property type="match status" value="1"/>
</dbReference>
<dbReference type="InterPro" id="IPR044730">
    <property type="entry name" value="RNase_H-like_dom_plant"/>
</dbReference>
<dbReference type="CDD" id="cd06222">
    <property type="entry name" value="RNase_H_like"/>
    <property type="match status" value="1"/>
</dbReference>
<dbReference type="GO" id="GO:0003676">
    <property type="term" value="F:nucleic acid binding"/>
    <property type="evidence" value="ECO:0007669"/>
    <property type="project" value="InterPro"/>
</dbReference>
<evidence type="ECO:0008006" key="7">
    <source>
        <dbReference type="Google" id="ProtNLM"/>
    </source>
</evidence>
<dbReference type="Gene3D" id="3.60.10.10">
    <property type="entry name" value="Endonuclease/exonuclease/phosphatase"/>
    <property type="match status" value="1"/>
</dbReference>
<dbReference type="Pfam" id="PF13456">
    <property type="entry name" value="RVT_3"/>
    <property type="match status" value="1"/>
</dbReference>
<keyword evidence="2" id="KW-0812">Transmembrane</keyword>
<dbReference type="GO" id="GO:0004523">
    <property type="term" value="F:RNA-DNA hybrid ribonuclease activity"/>
    <property type="evidence" value="ECO:0007669"/>
    <property type="project" value="InterPro"/>
</dbReference>
<dbReference type="InterPro" id="IPR005135">
    <property type="entry name" value="Endo/exonuclease/phosphatase"/>
</dbReference>
<keyword evidence="6" id="KW-1185">Reference proteome</keyword>
<dbReference type="InterPro" id="IPR036397">
    <property type="entry name" value="RNaseH_sf"/>
</dbReference>
<feature type="domain" description="RNase H type-1" evidence="4">
    <location>
        <begin position="681"/>
        <end position="757"/>
    </location>
</feature>
<proteinExistence type="predicted"/>
<feature type="region of interest" description="Disordered" evidence="1">
    <location>
        <begin position="316"/>
        <end position="335"/>
    </location>
</feature>
<evidence type="ECO:0000256" key="1">
    <source>
        <dbReference type="SAM" id="MobiDB-lite"/>
    </source>
</evidence>
<feature type="domain" description="Endonuclease/exonuclease/phosphatase" evidence="3">
    <location>
        <begin position="362"/>
        <end position="456"/>
    </location>
</feature>
<keyword evidence="2" id="KW-1133">Transmembrane helix</keyword>
<dbReference type="PANTHER" id="PTHR33710">
    <property type="entry name" value="BNAC02G09200D PROTEIN"/>
    <property type="match status" value="1"/>
</dbReference>
<evidence type="ECO:0000259" key="3">
    <source>
        <dbReference type="Pfam" id="PF03372"/>
    </source>
</evidence>
<dbReference type="AlphaFoldDB" id="A0A8T3ABT1"/>
<dbReference type="Gene3D" id="3.30.420.10">
    <property type="entry name" value="Ribonuclease H-like superfamily/Ribonuclease H"/>
    <property type="match status" value="1"/>
</dbReference>
<name>A0A8T3ABT1_DENNO</name>
<evidence type="ECO:0000256" key="2">
    <source>
        <dbReference type="SAM" id="Phobius"/>
    </source>
</evidence>
<feature type="region of interest" description="Disordered" evidence="1">
    <location>
        <begin position="1"/>
        <end position="49"/>
    </location>
</feature>
<evidence type="ECO:0000313" key="5">
    <source>
        <dbReference type="EMBL" id="KAI0493588.1"/>
    </source>
</evidence>
<comment type="caution">
    <text evidence="5">The sequence shown here is derived from an EMBL/GenBank/DDBJ whole genome shotgun (WGS) entry which is preliminary data.</text>
</comment>
<feature type="transmembrane region" description="Helical" evidence="2">
    <location>
        <begin position="960"/>
        <end position="977"/>
    </location>
</feature>
<dbReference type="Pfam" id="PF03372">
    <property type="entry name" value="Exo_endo_phos"/>
    <property type="match status" value="1"/>
</dbReference>
<organism evidence="5 6">
    <name type="scientific">Dendrobium nobile</name>
    <name type="common">Orchid</name>
    <dbReference type="NCBI Taxonomy" id="94219"/>
    <lineage>
        <taxon>Eukaryota</taxon>
        <taxon>Viridiplantae</taxon>
        <taxon>Streptophyta</taxon>
        <taxon>Embryophyta</taxon>
        <taxon>Tracheophyta</taxon>
        <taxon>Spermatophyta</taxon>
        <taxon>Magnoliopsida</taxon>
        <taxon>Liliopsida</taxon>
        <taxon>Asparagales</taxon>
        <taxon>Orchidaceae</taxon>
        <taxon>Epidendroideae</taxon>
        <taxon>Malaxideae</taxon>
        <taxon>Dendrobiinae</taxon>
        <taxon>Dendrobium</taxon>
    </lineage>
</organism>
<dbReference type="SUPFAM" id="SSF56219">
    <property type="entry name" value="DNase I-like"/>
    <property type="match status" value="1"/>
</dbReference>
<evidence type="ECO:0000259" key="4">
    <source>
        <dbReference type="Pfam" id="PF13456"/>
    </source>
</evidence>
<dbReference type="InterPro" id="IPR002156">
    <property type="entry name" value="RNaseH_domain"/>
</dbReference>
<dbReference type="PANTHER" id="PTHR33710:SF71">
    <property type="entry name" value="ENDONUCLEASE_EXONUCLEASE_PHOSPHATASE DOMAIN-CONTAINING PROTEIN"/>
    <property type="match status" value="1"/>
</dbReference>
<accession>A0A8T3ABT1</accession>
<protein>
    <recommendedName>
        <fullName evidence="7">RNase H type-1 domain-containing protein</fullName>
    </recommendedName>
</protein>
<feature type="compositionally biased region" description="Polar residues" evidence="1">
    <location>
        <begin position="1"/>
        <end position="21"/>
    </location>
</feature>
<dbReference type="OrthoDB" id="1001388at2759"/>
<reference evidence="5" key="1">
    <citation type="journal article" date="2022" name="Front. Genet.">
        <title>Chromosome-Scale Assembly of the Dendrobium nobile Genome Provides Insights Into the Molecular Mechanism of the Biosynthesis of the Medicinal Active Ingredient of Dendrobium.</title>
        <authorList>
            <person name="Xu Q."/>
            <person name="Niu S.-C."/>
            <person name="Li K.-L."/>
            <person name="Zheng P.-J."/>
            <person name="Zhang X.-J."/>
            <person name="Jia Y."/>
            <person name="Liu Y."/>
            <person name="Niu Y.-X."/>
            <person name="Yu L.-H."/>
            <person name="Chen D.-F."/>
            <person name="Zhang G.-Q."/>
        </authorList>
    </citation>
    <scope>NUCLEOTIDE SEQUENCE</scope>
    <source>
        <tissue evidence="5">Leaf</tissue>
    </source>
</reference>
<feature type="transmembrane region" description="Helical" evidence="2">
    <location>
        <begin position="808"/>
        <end position="841"/>
    </location>
</feature>
<gene>
    <name evidence="5" type="ORF">KFK09_023707</name>
</gene>
<sequence>MAGASSATPWGNVTSKVQDTNKGFFDPDSEVNSPTKSRSFKEVLSGSSGDTLPSLTQSTFNGVPAVLISDDDVLKLASPFHFTLVGKFGIRRPNLDAIRSFFGNLKLSGFYSVLHALGAIFGRPLQTDQATASRTRPSVARVLVEVDITKKHAKEVWVSSKAFGYLQKVEFEKVLDFCNHCKSHGHAISECFKLHPELKKVSNNSTGKVEIVSDTNNEIENLDPSNRVAPEMNLSNVEMVGNTSTTAPDDLLLLEKPLNISTEKELIVGKNVEDSEGNEEMEECEEGEIIIGKNLVALAKNSKGKIVHNISKHIEEEGSPKMNKKKKKNGKAPIPETLRSTRAQANTKVGRTPLWECLSDFAQHTTGPWCVGGDFNIISHAGERRGGNPPNVGAMDDFNDMISNCNLSNIGFSSSSFTWSRAKMWQRLDRILFNNEWISNFPSTQVHHLSRTLSDHAPLLMTISGNKIMPSLAFRFQNMWINHSDFLNVISANWHANVFPDNNVHGMSRLWAKLSRLKQLLRWWNKHVFKTIFDNIKEDEDNVLSHIPTSNVIPKLLNENDNFLLTKLPVEDEIWNIIHDMNVDSNISGLSINTDKSNFITDKSVNIGRSLYKFIIKIKSCLDFLLLVLQLIAVKLLSSKNFTNANLLAEYFGIANNGNVLSKRDRIVKWLKPVQSYIKLNIDGSVGKFSAGMGGIIRDSSGNPIAMFAGPLITDSVLTAELLGLAHGLEVCLRLGIQYVYIEIDSKLAIQAISDNTAPFPQDLPVLDPPPPLRGMISLDKLGLPYIRHFLYNPSISRVKDIAFKLKCIYTFLHVCFLYWYHAYLFVYCSLKLVVYISWLIVNGANWDIYLNVQYRLIEITVMLIVHCNILRLCFLDGYQAFRSWFHVNQGVCESVIEVLGHFICFYGNVLSVKAWKECRNSWSSAEIFGLQDGMLEGFYVNRNNWAFKEINGKFDLNRINMLFLFWVMSTHSPSFLPAMKNIFYFLLISFDLMTILTATVVKKDSNACAQLIARWNCSLNASQLAELSVSYLPFMVKGLLRLDQIGVPYVMS</sequence>
<dbReference type="InterPro" id="IPR036691">
    <property type="entry name" value="Endo/exonu/phosph_ase_sf"/>
</dbReference>